<proteinExistence type="predicted"/>
<evidence type="ECO:0000313" key="2">
    <source>
        <dbReference type="WBParaSite" id="PS1159_v2.g13359.t1"/>
    </source>
</evidence>
<dbReference type="WBParaSite" id="PS1159_v2.g13359.t1">
    <property type="protein sequence ID" value="PS1159_v2.g13359.t1"/>
    <property type="gene ID" value="PS1159_v2.g13359"/>
</dbReference>
<reference evidence="2" key="1">
    <citation type="submission" date="2022-11" db="UniProtKB">
        <authorList>
            <consortium name="WormBaseParasite"/>
        </authorList>
    </citation>
    <scope>IDENTIFICATION</scope>
</reference>
<organism evidence="1 2">
    <name type="scientific">Panagrolaimus sp. PS1159</name>
    <dbReference type="NCBI Taxonomy" id="55785"/>
    <lineage>
        <taxon>Eukaryota</taxon>
        <taxon>Metazoa</taxon>
        <taxon>Ecdysozoa</taxon>
        <taxon>Nematoda</taxon>
        <taxon>Chromadorea</taxon>
        <taxon>Rhabditida</taxon>
        <taxon>Tylenchina</taxon>
        <taxon>Panagrolaimomorpha</taxon>
        <taxon>Panagrolaimoidea</taxon>
        <taxon>Panagrolaimidae</taxon>
        <taxon>Panagrolaimus</taxon>
    </lineage>
</organism>
<accession>A0AC35F5F5</accession>
<dbReference type="Proteomes" id="UP000887580">
    <property type="component" value="Unplaced"/>
</dbReference>
<name>A0AC35F5F5_9BILA</name>
<sequence length="292" mass="33060">MRFFFCFIFLFIPKLISTECPKNAYEWQNNCYFFQSNATNFVDAETSCNSLGGHLASIHDGFSNAWLIQKTMNFFNGTNVNDFWIGLTNLISDGKWTWMDSTTVDYTDWTSGGPQNDVNGNCSALSLTQKRWNATDCFQNKPYVCKLADNQTSQSTTPWPISANCTWPFMYFAKTHSCYGMPKYDGSMNFDVAQEYCKGIGGMAPSIHSYEEMEFIRSLIYLGGEAWTSGYFHTDVGKWLWDDGTPWDFNGWAPKYPGCGQNCNGYGVWATQDGFQDFSIGSATNVLCKIPL</sequence>
<protein>
    <submittedName>
        <fullName evidence="2">C-type lectin domain-containing protein</fullName>
    </submittedName>
</protein>
<evidence type="ECO:0000313" key="1">
    <source>
        <dbReference type="Proteomes" id="UP000887580"/>
    </source>
</evidence>